<comment type="caution">
    <text evidence="1">The sequence shown here is derived from an EMBL/GenBank/DDBJ whole genome shotgun (WGS) entry which is preliminary data.</text>
</comment>
<evidence type="ECO:0000313" key="1">
    <source>
        <dbReference type="EMBL" id="MPC14656.1"/>
    </source>
</evidence>
<proteinExistence type="predicted"/>
<name>A0A5B7D2D9_PORTR</name>
<gene>
    <name evidence="1" type="ORF">E2C01_007426</name>
</gene>
<reference evidence="1 2" key="1">
    <citation type="submission" date="2019-05" db="EMBL/GenBank/DDBJ databases">
        <title>Another draft genome of Portunus trituberculatus and its Hox gene families provides insights of decapod evolution.</title>
        <authorList>
            <person name="Jeong J.-H."/>
            <person name="Song I."/>
            <person name="Kim S."/>
            <person name="Choi T."/>
            <person name="Kim D."/>
            <person name="Ryu S."/>
            <person name="Kim W."/>
        </authorList>
    </citation>
    <scope>NUCLEOTIDE SEQUENCE [LARGE SCALE GENOMIC DNA]</scope>
    <source>
        <tissue evidence="1">Muscle</tissue>
    </source>
</reference>
<organism evidence="1 2">
    <name type="scientific">Portunus trituberculatus</name>
    <name type="common">Swimming crab</name>
    <name type="synonym">Neptunus trituberculatus</name>
    <dbReference type="NCBI Taxonomy" id="210409"/>
    <lineage>
        <taxon>Eukaryota</taxon>
        <taxon>Metazoa</taxon>
        <taxon>Ecdysozoa</taxon>
        <taxon>Arthropoda</taxon>
        <taxon>Crustacea</taxon>
        <taxon>Multicrustacea</taxon>
        <taxon>Malacostraca</taxon>
        <taxon>Eumalacostraca</taxon>
        <taxon>Eucarida</taxon>
        <taxon>Decapoda</taxon>
        <taxon>Pleocyemata</taxon>
        <taxon>Brachyura</taxon>
        <taxon>Eubrachyura</taxon>
        <taxon>Portunoidea</taxon>
        <taxon>Portunidae</taxon>
        <taxon>Portuninae</taxon>
        <taxon>Portunus</taxon>
    </lineage>
</organism>
<accession>A0A5B7D2D9</accession>
<evidence type="ECO:0000313" key="2">
    <source>
        <dbReference type="Proteomes" id="UP000324222"/>
    </source>
</evidence>
<dbReference type="AlphaFoldDB" id="A0A5B7D2D9"/>
<sequence length="73" mass="8108">MYSCLKELTAGVWSEAKGVDGAPLTRLTTTNGFSTFELTLGYRKKVKVASVSGKEGMDAARRWIWTHHDMTTI</sequence>
<dbReference type="Proteomes" id="UP000324222">
    <property type="component" value="Unassembled WGS sequence"/>
</dbReference>
<protein>
    <submittedName>
        <fullName evidence="1">Uncharacterized protein</fullName>
    </submittedName>
</protein>
<keyword evidence="2" id="KW-1185">Reference proteome</keyword>
<dbReference type="EMBL" id="VSRR010000369">
    <property type="protein sequence ID" value="MPC14656.1"/>
    <property type="molecule type" value="Genomic_DNA"/>
</dbReference>